<feature type="transmembrane region" description="Helical" evidence="1">
    <location>
        <begin position="78"/>
        <end position="96"/>
    </location>
</feature>
<keyword evidence="3" id="KW-1185">Reference proteome</keyword>
<dbReference type="EMBL" id="CP137624">
    <property type="protein sequence ID" value="WPK11660.1"/>
    <property type="molecule type" value="Genomic_DNA"/>
</dbReference>
<reference evidence="2 3" key="1">
    <citation type="submission" date="2023-09" db="EMBL/GenBank/DDBJ databases">
        <authorList>
            <person name="Page C.A."/>
            <person name="Perez-Diaz I.M."/>
        </authorList>
    </citation>
    <scope>NUCLEOTIDE SEQUENCE [LARGE SCALE GENOMIC DNA]</scope>
    <source>
        <strain evidence="2 3">Ll15</strain>
    </source>
</reference>
<organism evidence="2 3">
    <name type="scientific">Lysinibacillus louembei</name>
    <dbReference type="NCBI Taxonomy" id="1470088"/>
    <lineage>
        <taxon>Bacteria</taxon>
        <taxon>Bacillati</taxon>
        <taxon>Bacillota</taxon>
        <taxon>Bacilli</taxon>
        <taxon>Bacillales</taxon>
        <taxon>Bacillaceae</taxon>
        <taxon>Lysinibacillus</taxon>
    </lineage>
</organism>
<keyword evidence="1" id="KW-0472">Membrane</keyword>
<dbReference type="Proteomes" id="UP001322664">
    <property type="component" value="Chromosome"/>
</dbReference>
<protein>
    <recommendedName>
        <fullName evidence="4">DUF4179 domain-containing protein</fullName>
    </recommendedName>
</protein>
<gene>
    <name evidence="2" type="ORF">R6U77_17475</name>
</gene>
<evidence type="ECO:0000313" key="2">
    <source>
        <dbReference type="EMBL" id="WPK11660.1"/>
    </source>
</evidence>
<evidence type="ECO:0000313" key="3">
    <source>
        <dbReference type="Proteomes" id="UP001322664"/>
    </source>
</evidence>
<evidence type="ECO:0000256" key="1">
    <source>
        <dbReference type="SAM" id="Phobius"/>
    </source>
</evidence>
<keyword evidence="1" id="KW-0812">Transmembrane</keyword>
<sequence>MKFLKDEMRQIEQPAELHKHVVIGIERAAKEKQRKKWLPTFLTIPLTAAVAYFIWLVSTAPNLEHNTQAAGLVQPLMNPYWLASICTVFLVAIVWNLGKSHKKWRKQWALTLLVALSWVWNSAYYEAQQLPRPYVYPVSVNLEERSGYQSIYIHAIINKSEFENTIRAVVINDTTFAVNGDYSLSLGSTAHHMTTNAALNFQVEDLNQLMRQRSPIEAYALFLDGEKIPFDIQFTQFVQGDDSEGFGFEVDSNGNHKELFKTDMTTITAITPPPVIQHYKLESRGKVIKCVNMAGEEDIDLLPYAIDDTLLELSYQLSDERELRSYQSLYFIIETTDGTINKRANILFPPFSHKIVKEIRQEMITND</sequence>
<keyword evidence="1" id="KW-1133">Transmembrane helix</keyword>
<name>A0ABZ0RXV6_9BACI</name>
<feature type="transmembrane region" description="Helical" evidence="1">
    <location>
        <begin position="37"/>
        <end position="58"/>
    </location>
</feature>
<proteinExistence type="predicted"/>
<dbReference type="RefSeq" id="WP_319836617.1">
    <property type="nucleotide sequence ID" value="NZ_CP137624.1"/>
</dbReference>
<accession>A0ABZ0RXV6</accession>
<evidence type="ECO:0008006" key="4">
    <source>
        <dbReference type="Google" id="ProtNLM"/>
    </source>
</evidence>